<evidence type="ECO:0000313" key="2">
    <source>
        <dbReference type="Proteomes" id="UP000219338"/>
    </source>
</evidence>
<proteinExistence type="predicted"/>
<gene>
    <name evidence="1" type="ORF">ARMOST_19519</name>
</gene>
<evidence type="ECO:0000313" key="1">
    <source>
        <dbReference type="EMBL" id="SJL16005.1"/>
    </source>
</evidence>
<dbReference type="Proteomes" id="UP000219338">
    <property type="component" value="Unassembled WGS sequence"/>
</dbReference>
<dbReference type="AlphaFoldDB" id="A0A284S4U3"/>
<keyword evidence="2" id="KW-1185">Reference proteome</keyword>
<name>A0A284S4U3_ARMOS</name>
<dbReference type="EMBL" id="FUEG01000032">
    <property type="protein sequence ID" value="SJL16005.1"/>
    <property type="molecule type" value="Genomic_DNA"/>
</dbReference>
<sequence length="72" mass="8395">MFPTYGSLAATSSPNRIFPSFWALYIHPQSVKGNIHHVRNRPAFLNDLDMASFFLNYYETNYKPVIICLFLH</sequence>
<protein>
    <submittedName>
        <fullName evidence="1">Uncharacterized protein</fullName>
    </submittedName>
</protein>
<reference evidence="2" key="1">
    <citation type="journal article" date="2017" name="Nat. Ecol. Evol.">
        <title>Genome expansion and lineage-specific genetic innovations in the forest pathogenic fungi Armillaria.</title>
        <authorList>
            <person name="Sipos G."/>
            <person name="Prasanna A.N."/>
            <person name="Walter M.C."/>
            <person name="O'Connor E."/>
            <person name="Balint B."/>
            <person name="Krizsan K."/>
            <person name="Kiss B."/>
            <person name="Hess J."/>
            <person name="Varga T."/>
            <person name="Slot J."/>
            <person name="Riley R."/>
            <person name="Boka B."/>
            <person name="Rigling D."/>
            <person name="Barry K."/>
            <person name="Lee J."/>
            <person name="Mihaltcheva S."/>
            <person name="LaButti K."/>
            <person name="Lipzen A."/>
            <person name="Waldron R."/>
            <person name="Moloney N.M."/>
            <person name="Sperisen C."/>
            <person name="Kredics L."/>
            <person name="Vagvoelgyi C."/>
            <person name="Patrignani A."/>
            <person name="Fitzpatrick D."/>
            <person name="Nagy I."/>
            <person name="Doyle S."/>
            <person name="Anderson J.B."/>
            <person name="Grigoriev I.V."/>
            <person name="Gueldener U."/>
            <person name="Muensterkoetter M."/>
            <person name="Nagy L.G."/>
        </authorList>
    </citation>
    <scope>NUCLEOTIDE SEQUENCE [LARGE SCALE GENOMIC DNA]</scope>
    <source>
        <strain evidence="2">C18/9</strain>
    </source>
</reference>
<accession>A0A284S4U3</accession>
<organism evidence="1 2">
    <name type="scientific">Armillaria ostoyae</name>
    <name type="common">Armillaria root rot fungus</name>
    <dbReference type="NCBI Taxonomy" id="47428"/>
    <lineage>
        <taxon>Eukaryota</taxon>
        <taxon>Fungi</taxon>
        <taxon>Dikarya</taxon>
        <taxon>Basidiomycota</taxon>
        <taxon>Agaricomycotina</taxon>
        <taxon>Agaricomycetes</taxon>
        <taxon>Agaricomycetidae</taxon>
        <taxon>Agaricales</taxon>
        <taxon>Marasmiineae</taxon>
        <taxon>Physalacriaceae</taxon>
        <taxon>Armillaria</taxon>
    </lineage>
</organism>